<name>A0A8D8Y4T9_9HEMI</name>
<proteinExistence type="predicted"/>
<dbReference type="EMBL" id="HBUF01361023">
    <property type="protein sequence ID" value="CAG6720722.1"/>
    <property type="molecule type" value="Transcribed_RNA"/>
</dbReference>
<organism evidence="1">
    <name type="scientific">Cacopsylla melanoneura</name>
    <dbReference type="NCBI Taxonomy" id="428564"/>
    <lineage>
        <taxon>Eukaryota</taxon>
        <taxon>Metazoa</taxon>
        <taxon>Ecdysozoa</taxon>
        <taxon>Arthropoda</taxon>
        <taxon>Hexapoda</taxon>
        <taxon>Insecta</taxon>
        <taxon>Pterygota</taxon>
        <taxon>Neoptera</taxon>
        <taxon>Paraneoptera</taxon>
        <taxon>Hemiptera</taxon>
        <taxon>Sternorrhyncha</taxon>
        <taxon>Psylloidea</taxon>
        <taxon>Psyllidae</taxon>
        <taxon>Psyllinae</taxon>
        <taxon>Cacopsylla</taxon>
    </lineage>
</organism>
<reference evidence="1" key="1">
    <citation type="submission" date="2021-05" db="EMBL/GenBank/DDBJ databases">
        <authorList>
            <person name="Alioto T."/>
            <person name="Alioto T."/>
            <person name="Gomez Garrido J."/>
        </authorList>
    </citation>
    <scope>NUCLEOTIDE SEQUENCE</scope>
</reference>
<dbReference type="AlphaFoldDB" id="A0A8D8Y4T9"/>
<sequence>MGLRKKITYPIPNKKELCTLYYSLFNCFVVRVGYYVMYCANRKPCHYRLIIFLQLMTERGLCSLFYQTRKIWSLLPHSHTVYRVLSSLGFEEKFIFWITGHERIK</sequence>
<accession>A0A8D8Y4T9</accession>
<evidence type="ECO:0000313" key="1">
    <source>
        <dbReference type="EMBL" id="CAG6720722.1"/>
    </source>
</evidence>
<protein>
    <submittedName>
        <fullName evidence="1">Uncharacterized protein</fullName>
    </submittedName>
</protein>